<keyword evidence="2" id="KW-0460">Magnesium</keyword>
<dbReference type="EMBL" id="CP033222">
    <property type="protein sequence ID" value="AZV80940.1"/>
    <property type="molecule type" value="Genomic_DNA"/>
</dbReference>
<dbReference type="InterPro" id="IPR000760">
    <property type="entry name" value="Inositol_monophosphatase-like"/>
</dbReference>
<dbReference type="GO" id="GO:0008934">
    <property type="term" value="F:inositol monophosphate 1-phosphatase activity"/>
    <property type="evidence" value="ECO:0007669"/>
    <property type="project" value="TreeGrafter"/>
</dbReference>
<evidence type="ECO:0000313" key="4">
    <source>
        <dbReference type="Proteomes" id="UP000283063"/>
    </source>
</evidence>
<keyword evidence="3" id="KW-0614">Plasmid</keyword>
<gene>
    <name evidence="3" type="ORF">EBB79_23755</name>
</gene>
<name>A0A3T0NA68_9RHOB</name>
<geneLocation type="plasmid" evidence="3 4">
    <name>pW43C</name>
</geneLocation>
<organism evidence="3 4">
    <name type="scientific">Parasedimentitalea marina</name>
    <dbReference type="NCBI Taxonomy" id="2483033"/>
    <lineage>
        <taxon>Bacteria</taxon>
        <taxon>Pseudomonadati</taxon>
        <taxon>Pseudomonadota</taxon>
        <taxon>Alphaproteobacteria</taxon>
        <taxon>Rhodobacterales</taxon>
        <taxon>Paracoccaceae</taxon>
        <taxon>Parasedimentitalea</taxon>
    </lineage>
</organism>
<protein>
    <submittedName>
        <fullName evidence="3">Myo-inositol-1-monophosphatase</fullName>
    </submittedName>
</protein>
<keyword evidence="2" id="KW-0479">Metal-binding</keyword>
<dbReference type="Proteomes" id="UP000283063">
    <property type="component" value="Plasmid pW43C"/>
</dbReference>
<evidence type="ECO:0000256" key="1">
    <source>
        <dbReference type="ARBA" id="ARBA00009759"/>
    </source>
</evidence>
<dbReference type="PANTHER" id="PTHR20854">
    <property type="entry name" value="INOSITOL MONOPHOSPHATASE"/>
    <property type="match status" value="1"/>
</dbReference>
<comment type="cofactor">
    <cofactor evidence="2">
        <name>Mg(2+)</name>
        <dbReference type="ChEBI" id="CHEBI:18420"/>
    </cofactor>
</comment>
<feature type="binding site" evidence="2">
    <location>
        <position position="94"/>
    </location>
    <ligand>
        <name>Mg(2+)</name>
        <dbReference type="ChEBI" id="CHEBI:18420"/>
        <label>1</label>
        <note>catalytic</note>
    </ligand>
</feature>
<dbReference type="Pfam" id="PF00459">
    <property type="entry name" value="Inositol_P"/>
    <property type="match status" value="1"/>
</dbReference>
<sequence length="261" mass="28837">MGKNRNRVKHMLNRRVFAESLAQDAGAMARDYFVNRTALTVESKRPGDYVSEADRNVELMVRRRIEESYPGENVVGEEEGGTESGSFWCVDPIDGTSNFLAGIPIWGVSIAYCEGGVPMVGAIAIPMQDILISADMMQPGFHLNGVHHSKTADTPIDFLALGESQDWTRDAIRQVEDVFLGAGLTLVKYRCCVVGLVYAALGRTRGYFEQNTNIWDVSAGYVIAKQAGLEVSIKRNTSDHQLRISALHPAEHDAVKRQLHL</sequence>
<dbReference type="SUPFAM" id="SSF56655">
    <property type="entry name" value="Carbohydrate phosphatase"/>
    <property type="match status" value="1"/>
</dbReference>
<feature type="binding site" evidence="2">
    <location>
        <position position="216"/>
    </location>
    <ligand>
        <name>Mg(2+)</name>
        <dbReference type="ChEBI" id="CHEBI:18420"/>
        <label>1</label>
        <note>catalytic</note>
    </ligand>
</feature>
<dbReference type="RefSeq" id="WP_338045830.1">
    <property type="nucleotide sequence ID" value="NZ_CP033222.1"/>
</dbReference>
<dbReference type="AlphaFoldDB" id="A0A3T0NA68"/>
<dbReference type="Gene3D" id="3.40.190.80">
    <property type="match status" value="1"/>
</dbReference>
<dbReference type="Gene3D" id="3.30.540.10">
    <property type="entry name" value="Fructose-1,6-Bisphosphatase, subunit A, domain 1"/>
    <property type="match status" value="1"/>
</dbReference>
<dbReference type="GO" id="GO:0046872">
    <property type="term" value="F:metal ion binding"/>
    <property type="evidence" value="ECO:0007669"/>
    <property type="project" value="UniProtKB-KW"/>
</dbReference>
<keyword evidence="4" id="KW-1185">Reference proteome</keyword>
<evidence type="ECO:0000313" key="3">
    <source>
        <dbReference type="EMBL" id="AZV80940.1"/>
    </source>
</evidence>
<feature type="binding site" evidence="2">
    <location>
        <position position="91"/>
    </location>
    <ligand>
        <name>Mg(2+)</name>
        <dbReference type="ChEBI" id="CHEBI:18420"/>
        <label>1</label>
        <note>catalytic</note>
    </ligand>
</feature>
<feature type="binding site" evidence="2">
    <location>
        <position position="93"/>
    </location>
    <ligand>
        <name>Mg(2+)</name>
        <dbReference type="ChEBI" id="CHEBI:18420"/>
        <label>2</label>
    </ligand>
</feature>
<feature type="binding site" evidence="2">
    <location>
        <position position="77"/>
    </location>
    <ligand>
        <name>Mg(2+)</name>
        <dbReference type="ChEBI" id="CHEBI:18420"/>
        <label>1</label>
        <note>catalytic</note>
    </ligand>
</feature>
<dbReference type="GO" id="GO:0006020">
    <property type="term" value="P:inositol metabolic process"/>
    <property type="evidence" value="ECO:0007669"/>
    <property type="project" value="TreeGrafter"/>
</dbReference>
<evidence type="ECO:0000256" key="2">
    <source>
        <dbReference type="PIRSR" id="PIRSR600760-2"/>
    </source>
</evidence>
<dbReference type="PANTHER" id="PTHR20854:SF4">
    <property type="entry name" value="INOSITOL-1-MONOPHOSPHATASE-RELATED"/>
    <property type="match status" value="1"/>
</dbReference>
<comment type="similarity">
    <text evidence="1">Belongs to the inositol monophosphatase superfamily.</text>
</comment>
<accession>A0A3T0NA68</accession>
<dbReference type="GO" id="GO:0007165">
    <property type="term" value="P:signal transduction"/>
    <property type="evidence" value="ECO:0007669"/>
    <property type="project" value="TreeGrafter"/>
</dbReference>
<reference evidence="3 4" key="1">
    <citation type="submission" date="2018-10" db="EMBL/GenBank/DDBJ databases">
        <title>Parasedimentitalea marina sp. nov., a psychrophilic bacterium isolated from deep seawater of the New Britain Trench.</title>
        <authorList>
            <person name="Cao J."/>
        </authorList>
    </citation>
    <scope>NUCLEOTIDE SEQUENCE [LARGE SCALE GENOMIC DNA]</scope>
    <source>
        <strain evidence="3 4">W43</strain>
        <plasmid evidence="3 4">pW43C</plasmid>
    </source>
</reference>
<proteinExistence type="inferred from homology"/>
<dbReference type="KEGG" id="sedi:EBB79_23755"/>
<dbReference type="PRINTS" id="PR00377">
    <property type="entry name" value="IMPHPHTASES"/>
</dbReference>